<proteinExistence type="predicted"/>
<name>A0A438CYA5_VITVI</name>
<protein>
    <submittedName>
        <fullName evidence="2">Uncharacterized protein</fullName>
    </submittedName>
</protein>
<gene>
    <name evidence="2" type="ORF">CK203_108398</name>
</gene>
<accession>A0A438CYA5</accession>
<organism evidence="2 3">
    <name type="scientific">Vitis vinifera</name>
    <name type="common">Grape</name>
    <dbReference type="NCBI Taxonomy" id="29760"/>
    <lineage>
        <taxon>Eukaryota</taxon>
        <taxon>Viridiplantae</taxon>
        <taxon>Streptophyta</taxon>
        <taxon>Embryophyta</taxon>
        <taxon>Tracheophyta</taxon>
        <taxon>Spermatophyta</taxon>
        <taxon>Magnoliopsida</taxon>
        <taxon>eudicotyledons</taxon>
        <taxon>Gunneridae</taxon>
        <taxon>Pentapetalae</taxon>
        <taxon>rosids</taxon>
        <taxon>Vitales</taxon>
        <taxon>Vitaceae</taxon>
        <taxon>Viteae</taxon>
        <taxon>Vitis</taxon>
    </lineage>
</organism>
<keyword evidence="1" id="KW-0812">Transmembrane</keyword>
<sequence>MLIPVIKVKFLEQFLQVLVVMMVTIGAVGRVVALVRVLDEMVALGAVMLVKYVSLRVLLIRYWKRKEIKKDRFSGPKGSTGQDYGQPAQLVGEPVDRFPLSGRGQVKGGTKPSFSPSSFLFPVEPYPCPVEVRSMSGLCPVEATVTCHALNAPTASDSVDPLLVRSRLLSAVFVSPSLETYKLRASLHL</sequence>
<evidence type="ECO:0000313" key="3">
    <source>
        <dbReference type="Proteomes" id="UP000288805"/>
    </source>
</evidence>
<dbReference type="EMBL" id="QGNW01001911">
    <property type="protein sequence ID" value="RVW28166.1"/>
    <property type="molecule type" value="Genomic_DNA"/>
</dbReference>
<keyword evidence="1" id="KW-0472">Membrane</keyword>
<dbReference type="AlphaFoldDB" id="A0A438CYA5"/>
<dbReference type="Proteomes" id="UP000288805">
    <property type="component" value="Unassembled WGS sequence"/>
</dbReference>
<feature type="transmembrane region" description="Helical" evidence="1">
    <location>
        <begin position="41"/>
        <end position="63"/>
    </location>
</feature>
<reference evidence="2 3" key="1">
    <citation type="journal article" date="2018" name="PLoS Genet.">
        <title>Population sequencing reveals clonal diversity and ancestral inbreeding in the grapevine cultivar Chardonnay.</title>
        <authorList>
            <person name="Roach M.J."/>
            <person name="Johnson D.L."/>
            <person name="Bohlmann J."/>
            <person name="van Vuuren H.J."/>
            <person name="Jones S.J."/>
            <person name="Pretorius I.S."/>
            <person name="Schmidt S.A."/>
            <person name="Borneman A.R."/>
        </authorList>
    </citation>
    <scope>NUCLEOTIDE SEQUENCE [LARGE SCALE GENOMIC DNA]</scope>
    <source>
        <strain evidence="3">cv. Chardonnay</strain>
        <tissue evidence="2">Leaf</tissue>
    </source>
</reference>
<evidence type="ECO:0000256" key="1">
    <source>
        <dbReference type="SAM" id="Phobius"/>
    </source>
</evidence>
<evidence type="ECO:0000313" key="2">
    <source>
        <dbReference type="EMBL" id="RVW28166.1"/>
    </source>
</evidence>
<feature type="transmembrane region" description="Helical" evidence="1">
    <location>
        <begin position="14"/>
        <end position="35"/>
    </location>
</feature>
<keyword evidence="1" id="KW-1133">Transmembrane helix</keyword>
<comment type="caution">
    <text evidence="2">The sequence shown here is derived from an EMBL/GenBank/DDBJ whole genome shotgun (WGS) entry which is preliminary data.</text>
</comment>